<organism evidence="1 2">
    <name type="scientific">Candidatus Nitrospira nitrificans</name>
    <dbReference type="NCBI Taxonomy" id="1742973"/>
    <lineage>
        <taxon>Bacteria</taxon>
        <taxon>Pseudomonadati</taxon>
        <taxon>Nitrospirota</taxon>
        <taxon>Nitrospiria</taxon>
        <taxon>Nitrospirales</taxon>
        <taxon>Nitrospiraceae</taxon>
        <taxon>Nitrospira</taxon>
    </lineage>
</organism>
<dbReference type="STRING" id="1742973.COMA2_20301"/>
<dbReference type="Proteomes" id="UP000198736">
    <property type="component" value="Unassembled WGS sequence"/>
</dbReference>
<accession>A0A0S4LG12</accession>
<sequence length="90" mass="10654">MYRLILLILLFTTLYFLLRQMFRGFNKPIEDGRVKSSLRVQDEEQDQMVEDPVCHIFVPKRIAVIETIGAREYCFCSPECAVRFRSEHPV</sequence>
<keyword evidence="2" id="KW-1185">Reference proteome</keyword>
<dbReference type="EMBL" id="CZPZ01000012">
    <property type="protein sequence ID" value="CUS35504.1"/>
    <property type="molecule type" value="Genomic_DNA"/>
</dbReference>
<name>A0A0S4LG12_9BACT</name>
<evidence type="ECO:0000313" key="2">
    <source>
        <dbReference type="Proteomes" id="UP000198736"/>
    </source>
</evidence>
<proteinExistence type="predicted"/>
<protein>
    <recommendedName>
        <fullName evidence="3">TRASH domain-containing protein</fullName>
    </recommendedName>
</protein>
<evidence type="ECO:0008006" key="3">
    <source>
        <dbReference type="Google" id="ProtNLM"/>
    </source>
</evidence>
<reference evidence="2" key="1">
    <citation type="submission" date="2015-10" db="EMBL/GenBank/DDBJ databases">
        <authorList>
            <person name="Luecker S."/>
            <person name="Luecker S."/>
        </authorList>
    </citation>
    <scope>NUCLEOTIDE SEQUENCE [LARGE SCALE GENOMIC DNA]</scope>
</reference>
<evidence type="ECO:0000313" key="1">
    <source>
        <dbReference type="EMBL" id="CUS35504.1"/>
    </source>
</evidence>
<dbReference type="AlphaFoldDB" id="A0A0S4LG12"/>
<gene>
    <name evidence="1" type="ORF">COMA2_20301</name>
</gene>